<dbReference type="OrthoDB" id="1428514at2759"/>
<dbReference type="AlphaFoldDB" id="A0A371FZT3"/>
<dbReference type="EMBL" id="QJKJ01007248">
    <property type="protein sequence ID" value="RDX83788.1"/>
    <property type="molecule type" value="Genomic_DNA"/>
</dbReference>
<organism evidence="1 2">
    <name type="scientific">Mucuna pruriens</name>
    <name type="common">Velvet bean</name>
    <name type="synonym">Dolichos pruriens</name>
    <dbReference type="NCBI Taxonomy" id="157652"/>
    <lineage>
        <taxon>Eukaryota</taxon>
        <taxon>Viridiplantae</taxon>
        <taxon>Streptophyta</taxon>
        <taxon>Embryophyta</taxon>
        <taxon>Tracheophyta</taxon>
        <taxon>Spermatophyta</taxon>
        <taxon>Magnoliopsida</taxon>
        <taxon>eudicotyledons</taxon>
        <taxon>Gunneridae</taxon>
        <taxon>Pentapetalae</taxon>
        <taxon>rosids</taxon>
        <taxon>fabids</taxon>
        <taxon>Fabales</taxon>
        <taxon>Fabaceae</taxon>
        <taxon>Papilionoideae</taxon>
        <taxon>50 kb inversion clade</taxon>
        <taxon>NPAAA clade</taxon>
        <taxon>indigoferoid/millettioid clade</taxon>
        <taxon>Phaseoleae</taxon>
        <taxon>Mucuna</taxon>
    </lineage>
</organism>
<sequence>MKVLLGSHDAWKVVEKSVDKVKKVRLQTLRGEFESLHRKESKSISHFGNRLMMVMNQMECYKEKMKDIRVGEKIFRSLTIKFFVQLKSQGFRIDDGGPIDGFTSTI</sequence>
<name>A0A371FZT3_MUCPR</name>
<evidence type="ECO:0000313" key="2">
    <source>
        <dbReference type="Proteomes" id="UP000257109"/>
    </source>
</evidence>
<evidence type="ECO:0000313" key="1">
    <source>
        <dbReference type="EMBL" id="RDX83788.1"/>
    </source>
</evidence>
<reference evidence="1" key="1">
    <citation type="submission" date="2018-05" db="EMBL/GenBank/DDBJ databases">
        <title>Draft genome of Mucuna pruriens seed.</title>
        <authorList>
            <person name="Nnadi N.E."/>
            <person name="Vos R."/>
            <person name="Hasami M.H."/>
            <person name="Devisetty U.K."/>
            <person name="Aguiy J.C."/>
        </authorList>
    </citation>
    <scope>NUCLEOTIDE SEQUENCE [LARGE SCALE GENOMIC DNA]</scope>
    <source>
        <strain evidence="1">JCA_2017</strain>
    </source>
</reference>
<dbReference type="PANTHER" id="PTHR35317">
    <property type="entry name" value="OS04G0629600 PROTEIN"/>
    <property type="match status" value="1"/>
</dbReference>
<keyword evidence="2" id="KW-1185">Reference proteome</keyword>
<comment type="caution">
    <text evidence="1">The sequence shown here is derived from an EMBL/GenBank/DDBJ whole genome shotgun (WGS) entry which is preliminary data.</text>
</comment>
<gene>
    <name evidence="1" type="ORF">CR513_35265</name>
</gene>
<accession>A0A371FZT3</accession>
<feature type="non-terminal residue" evidence="1">
    <location>
        <position position="1"/>
    </location>
</feature>
<proteinExistence type="predicted"/>
<dbReference type="Proteomes" id="UP000257109">
    <property type="component" value="Unassembled WGS sequence"/>
</dbReference>
<protein>
    <submittedName>
        <fullName evidence="1">Uncharacterized protein</fullName>
    </submittedName>
</protein>
<dbReference type="PANTHER" id="PTHR35317:SF28">
    <property type="entry name" value="ZINC FINGER, CCHC-TYPE, RIBONUCLEASE H-LIKE DOMAIN, GAG-PRE-INTEGRASE DOMAIN PROTEIN-RELATED"/>
    <property type="match status" value="1"/>
</dbReference>
<dbReference type="Pfam" id="PF14223">
    <property type="entry name" value="Retrotran_gag_2"/>
    <property type="match status" value="1"/>
</dbReference>